<dbReference type="Proteomes" id="UP000250831">
    <property type="component" value="Unassembled WGS sequence"/>
</dbReference>
<evidence type="ECO:0000313" key="2">
    <source>
        <dbReference type="EMBL" id="PUV23367.1"/>
    </source>
</evidence>
<dbReference type="EMBL" id="QCXX01000004">
    <property type="protein sequence ID" value="PUV23367.1"/>
    <property type="molecule type" value="Genomic_DNA"/>
</dbReference>
<dbReference type="AlphaFoldDB" id="A0A363NRL0"/>
<protein>
    <recommendedName>
        <fullName evidence="4">DUF3325 domain-containing protein</fullName>
    </recommendedName>
</protein>
<evidence type="ECO:0000256" key="1">
    <source>
        <dbReference type="SAM" id="Phobius"/>
    </source>
</evidence>
<reference evidence="2 3" key="1">
    <citation type="submission" date="2018-04" db="EMBL/GenBank/DDBJ databases">
        <title>Sphingobacterium sp. M46 Genome.</title>
        <authorList>
            <person name="Cheng J."/>
            <person name="Li Y."/>
        </authorList>
    </citation>
    <scope>NUCLEOTIDE SEQUENCE [LARGE SCALE GENOMIC DNA]</scope>
    <source>
        <strain evidence="2 3">M46</strain>
    </source>
</reference>
<evidence type="ECO:0008006" key="4">
    <source>
        <dbReference type="Google" id="ProtNLM"/>
    </source>
</evidence>
<comment type="caution">
    <text evidence="2">The sequence shown here is derived from an EMBL/GenBank/DDBJ whole genome shotgun (WGS) entry which is preliminary data.</text>
</comment>
<keyword evidence="3" id="KW-1185">Reference proteome</keyword>
<keyword evidence="1" id="KW-0812">Transmembrane</keyword>
<keyword evidence="1" id="KW-0472">Membrane</keyword>
<evidence type="ECO:0000313" key="3">
    <source>
        <dbReference type="Proteomes" id="UP000250831"/>
    </source>
</evidence>
<accession>A0A363NRL0</accession>
<keyword evidence="1" id="KW-1133">Transmembrane helix</keyword>
<dbReference type="OrthoDB" id="710608at2"/>
<name>A0A363NRL0_9SPHI</name>
<feature type="transmembrane region" description="Helical" evidence="1">
    <location>
        <begin position="44"/>
        <end position="60"/>
    </location>
</feature>
<dbReference type="RefSeq" id="WP_108634717.1">
    <property type="nucleotide sequence ID" value="NZ_QCXX01000004.1"/>
</dbReference>
<proteinExistence type="predicted"/>
<feature type="transmembrane region" description="Helical" evidence="1">
    <location>
        <begin position="67"/>
        <end position="84"/>
    </location>
</feature>
<sequence>MYSTLLVIVLIGAYLFYNSSKKVKFQHRPDWVKKLCAQTQSVRILSIGLLLLPFVVILYVQGFGAGFFAFFAYVMCMMSLVVLLNPYRYLTAYHVLGLYAASLCVEFLIS</sequence>
<gene>
    <name evidence="2" type="ORF">DCO56_15675</name>
</gene>
<organism evidence="2 3">
    <name type="scientific">Sphingobacterium athyrii</name>
    <dbReference type="NCBI Taxonomy" id="2152717"/>
    <lineage>
        <taxon>Bacteria</taxon>
        <taxon>Pseudomonadati</taxon>
        <taxon>Bacteroidota</taxon>
        <taxon>Sphingobacteriia</taxon>
        <taxon>Sphingobacteriales</taxon>
        <taxon>Sphingobacteriaceae</taxon>
        <taxon>Sphingobacterium</taxon>
    </lineage>
</organism>
<feature type="transmembrane region" description="Helical" evidence="1">
    <location>
        <begin position="90"/>
        <end position="109"/>
    </location>
</feature>